<evidence type="ECO:0000256" key="1">
    <source>
        <dbReference type="SAM" id="SignalP"/>
    </source>
</evidence>
<keyword evidence="1" id="KW-0732">Signal</keyword>
<keyword evidence="3" id="KW-1185">Reference proteome</keyword>
<comment type="caution">
    <text evidence="2">The sequence shown here is derived from an EMBL/GenBank/DDBJ whole genome shotgun (WGS) entry which is preliminary data.</text>
</comment>
<protein>
    <submittedName>
        <fullName evidence="2">Uncharacterized protein</fullName>
    </submittedName>
</protein>
<dbReference type="EMBL" id="JAHRIO010024589">
    <property type="protein sequence ID" value="MEQ2166600.1"/>
    <property type="molecule type" value="Genomic_DNA"/>
</dbReference>
<evidence type="ECO:0000313" key="3">
    <source>
        <dbReference type="Proteomes" id="UP001476798"/>
    </source>
</evidence>
<proteinExistence type="predicted"/>
<dbReference type="Proteomes" id="UP001476798">
    <property type="component" value="Unassembled WGS sequence"/>
</dbReference>
<feature type="chain" id="PRO_5046868041" evidence="1">
    <location>
        <begin position="34"/>
        <end position="223"/>
    </location>
</feature>
<reference evidence="2 3" key="1">
    <citation type="submission" date="2021-06" db="EMBL/GenBank/DDBJ databases">
        <authorList>
            <person name="Palmer J.M."/>
        </authorList>
    </citation>
    <scope>NUCLEOTIDE SEQUENCE [LARGE SCALE GENOMIC DNA]</scope>
    <source>
        <strain evidence="2 3">GA_2019</strain>
        <tissue evidence="2">Muscle</tissue>
    </source>
</reference>
<gene>
    <name evidence="2" type="ORF">GOODEAATRI_029982</name>
</gene>
<accession>A0ABV0N5C7</accession>
<evidence type="ECO:0000313" key="2">
    <source>
        <dbReference type="EMBL" id="MEQ2166600.1"/>
    </source>
</evidence>
<name>A0ABV0N5C7_9TELE</name>
<organism evidence="2 3">
    <name type="scientific">Goodea atripinnis</name>
    <dbReference type="NCBI Taxonomy" id="208336"/>
    <lineage>
        <taxon>Eukaryota</taxon>
        <taxon>Metazoa</taxon>
        <taxon>Chordata</taxon>
        <taxon>Craniata</taxon>
        <taxon>Vertebrata</taxon>
        <taxon>Euteleostomi</taxon>
        <taxon>Actinopterygii</taxon>
        <taxon>Neopterygii</taxon>
        <taxon>Teleostei</taxon>
        <taxon>Neoteleostei</taxon>
        <taxon>Acanthomorphata</taxon>
        <taxon>Ovalentaria</taxon>
        <taxon>Atherinomorphae</taxon>
        <taxon>Cyprinodontiformes</taxon>
        <taxon>Goodeidae</taxon>
        <taxon>Goodea</taxon>
    </lineage>
</organism>
<feature type="signal peptide" evidence="1">
    <location>
        <begin position="1"/>
        <end position="33"/>
    </location>
</feature>
<sequence length="223" mass="25547">MLICHHRRLKGGRSSVTLWIMFLMLILVARTQTQNVTTFGSTYGADKYRARCETPALQRSTDPCIEQYGGVELNYTLGSSVTFQFDLCDVIDCGDRYSAWRGYDIFMCHFRWGAPYGGQWCPRWSFVGWNTGPGGYTTPLSGELKQLQNIRLVQGKLTSPSIPESHMKVNPLLLTVENLKENVFYCSKYPLNNCQKRGDKGFYLILLWGLMFRARIVRGLIWS</sequence>